<gene>
    <name evidence="2" type="ORF">LCGC14_0674250</name>
</gene>
<keyword evidence="1" id="KW-0472">Membrane</keyword>
<organism evidence="2">
    <name type="scientific">marine sediment metagenome</name>
    <dbReference type="NCBI Taxonomy" id="412755"/>
    <lineage>
        <taxon>unclassified sequences</taxon>
        <taxon>metagenomes</taxon>
        <taxon>ecological metagenomes</taxon>
    </lineage>
</organism>
<keyword evidence="1" id="KW-0812">Transmembrane</keyword>
<name>A0A0F9TY46_9ZZZZ</name>
<reference evidence="2" key="1">
    <citation type="journal article" date="2015" name="Nature">
        <title>Complex archaea that bridge the gap between prokaryotes and eukaryotes.</title>
        <authorList>
            <person name="Spang A."/>
            <person name="Saw J.H."/>
            <person name="Jorgensen S.L."/>
            <person name="Zaremba-Niedzwiedzka K."/>
            <person name="Martijn J."/>
            <person name="Lind A.E."/>
            <person name="van Eijk R."/>
            <person name="Schleper C."/>
            <person name="Guy L."/>
            <person name="Ettema T.J."/>
        </authorList>
    </citation>
    <scope>NUCLEOTIDE SEQUENCE</scope>
</reference>
<proteinExistence type="predicted"/>
<dbReference type="EMBL" id="LAZR01001337">
    <property type="protein sequence ID" value="KKN46308.1"/>
    <property type="molecule type" value="Genomic_DNA"/>
</dbReference>
<accession>A0A0F9TY46</accession>
<protein>
    <submittedName>
        <fullName evidence="2">Uncharacterized protein</fullName>
    </submittedName>
</protein>
<feature type="transmembrane region" description="Helical" evidence="1">
    <location>
        <begin position="20"/>
        <end position="39"/>
    </location>
</feature>
<evidence type="ECO:0000313" key="2">
    <source>
        <dbReference type="EMBL" id="KKN46308.1"/>
    </source>
</evidence>
<keyword evidence="1" id="KW-1133">Transmembrane helix</keyword>
<comment type="caution">
    <text evidence="2">The sequence shown here is derived from an EMBL/GenBank/DDBJ whole genome shotgun (WGS) entry which is preliminary data.</text>
</comment>
<evidence type="ECO:0000256" key="1">
    <source>
        <dbReference type="SAM" id="Phobius"/>
    </source>
</evidence>
<dbReference type="AlphaFoldDB" id="A0A0F9TY46"/>
<sequence length="40" mass="4405">MSGEWNHPDGDDGSWMLPTATLAVAAIAALAFMFWEIFFS</sequence>